<dbReference type="InterPro" id="IPR036188">
    <property type="entry name" value="FAD/NAD-bd_sf"/>
</dbReference>
<dbReference type="EMBL" id="JAHDYS010000021">
    <property type="protein sequence ID" value="MBT1073435.1"/>
    <property type="molecule type" value="Genomic_DNA"/>
</dbReference>
<dbReference type="PANTHER" id="PTHR21197">
    <property type="entry name" value="UDP-GALACTOPYRANOSE MUTASE"/>
    <property type="match status" value="1"/>
</dbReference>
<dbReference type="Gene3D" id="3.40.50.2000">
    <property type="entry name" value="Glycogen Phosphorylase B"/>
    <property type="match status" value="1"/>
</dbReference>
<evidence type="ECO:0000313" key="2">
    <source>
        <dbReference type="Proteomes" id="UP000784128"/>
    </source>
</evidence>
<comment type="caution">
    <text evidence="1">The sequence shown here is derived from an EMBL/GenBank/DDBJ whole genome shotgun (WGS) entry which is preliminary data.</text>
</comment>
<dbReference type="SUPFAM" id="SSF53756">
    <property type="entry name" value="UDP-Glycosyltransferase/glycogen phosphorylase"/>
    <property type="match status" value="1"/>
</dbReference>
<proteinExistence type="predicted"/>
<dbReference type="CDD" id="cd04950">
    <property type="entry name" value="GT4_TuaH-like"/>
    <property type="match status" value="1"/>
</dbReference>
<dbReference type="Pfam" id="PF13692">
    <property type="entry name" value="Glyco_trans_1_4"/>
    <property type="match status" value="1"/>
</dbReference>
<name>A0ABS5UCQ9_9BACT</name>
<reference evidence="1 2" key="1">
    <citation type="submission" date="2021-05" db="EMBL/GenBank/DDBJ databases">
        <title>The draft genome of Geobacter chapellei DSM 13688.</title>
        <authorList>
            <person name="Xu Z."/>
            <person name="Masuda Y."/>
            <person name="Itoh H."/>
            <person name="Senoo K."/>
        </authorList>
    </citation>
    <scope>NUCLEOTIDE SEQUENCE [LARGE SCALE GENOMIC DNA]</scope>
    <source>
        <strain evidence="1 2">DSM 13688</strain>
    </source>
</reference>
<accession>A0ABS5UCQ9</accession>
<dbReference type="Proteomes" id="UP000784128">
    <property type="component" value="Unassembled WGS sequence"/>
</dbReference>
<sequence>MTQSLLVFSHLRWNFVYQRPQHLLSRLAQKRRVVFFEEPEPGTSEKPYLEFDMPEPNVLVCRPHTPCLKGGYHDEQLPYLALLLKQLIADEKMTDYLLWFYTPMALPLSTTLKPKGIIYDCMDELSAFLNAPRQMIQRETALLKMADVVFTGGPSLYRAKKDRHPNVFCFPSSVDEQHFAQARGGAQEPDIQKKLSRPRLGFFGVLDERLDLNLLEQTAIVHPEWQIIMVGPLVKIKPTDLPRHKNIHYFGQQRYEDLPNFLSGWDVCLLPFALNEATKFISPTKTLEYMAAEKPIVSTPITDVADPYSHIVYLGDTPETFISSCERALLQSRMEQQRRVAGMRDVLSRTSWDATAEAINKIIDKTFGKRSAKRSAETATTKIRPVAEVEHPLTLATTGETPEFPHLIIGAGPTGLSAAYHLGDDSLLLEQNSTLGGWCRSIEDKGFIFDYAGHIMFSNDPYVHRMYSLLLSNNVHWQEREAWVFSKQTYTRYPFQGALYGLPPEVIKECIVGAIEARFGSIAKEKMSQTGAGSKKTSLSSMLPLLDIKEEPRNFEEFIYKVWGTGIAKHFAIPYNTKLWTLPLNEMETSWLGGRVPLPDLEEMLDGALHPVPKPMGPNSRFGYPLHGGFQALMDGFNSRLRGDVVTNAKVASVSPRQKSVELEDGRRYQYQTLISTMPLPELILAMGDEAPAPVRAAAKGLGHISIRNVNIGIGRANITDKHWIYLPEGSVAHRVFVQGNASPYCNPSGGFGLTCEISYSDLKPLPCEGPALIQRCVEDCTKIGLIKRGDRIITANELDMPHAYVIYDHTRARNVATIRTWLEANNIIPAGRYGEWEYYNSDHALLAGKQAAEKVRTLQSAAVQTSTLFKSAREKIRREIPAV</sequence>
<evidence type="ECO:0000313" key="1">
    <source>
        <dbReference type="EMBL" id="MBT1073435.1"/>
    </source>
</evidence>
<dbReference type="SUPFAM" id="SSF51905">
    <property type="entry name" value="FAD/NAD(P)-binding domain"/>
    <property type="match status" value="1"/>
</dbReference>
<dbReference type="Pfam" id="PF13450">
    <property type="entry name" value="NAD_binding_8"/>
    <property type="match status" value="1"/>
</dbReference>
<gene>
    <name evidence="1" type="ORF">KJB30_16710</name>
</gene>
<dbReference type="RefSeq" id="WP_214301465.1">
    <property type="nucleotide sequence ID" value="NZ_JAHDYS010000021.1"/>
</dbReference>
<protein>
    <submittedName>
        <fullName evidence="1">NAD(P)-binding protein</fullName>
    </submittedName>
</protein>
<organism evidence="1 2">
    <name type="scientific">Pelotalea chapellei</name>
    <dbReference type="NCBI Taxonomy" id="44671"/>
    <lineage>
        <taxon>Bacteria</taxon>
        <taxon>Pseudomonadati</taxon>
        <taxon>Thermodesulfobacteriota</taxon>
        <taxon>Desulfuromonadia</taxon>
        <taxon>Geobacterales</taxon>
        <taxon>Geobacteraceae</taxon>
        <taxon>Pelotalea</taxon>
    </lineage>
</organism>
<keyword evidence="2" id="KW-1185">Reference proteome</keyword>
<dbReference type="PANTHER" id="PTHR21197:SF0">
    <property type="entry name" value="UDP-GALACTOPYRANOSE MUTASE"/>
    <property type="match status" value="1"/>
</dbReference>
<dbReference type="Gene3D" id="3.50.50.60">
    <property type="entry name" value="FAD/NAD(P)-binding domain"/>
    <property type="match status" value="1"/>
</dbReference>